<dbReference type="OrthoDB" id="9765462at2"/>
<dbReference type="SUPFAM" id="SSF51338">
    <property type="entry name" value="Composite domain of metallo-dependent hydrolases"/>
    <property type="match status" value="1"/>
</dbReference>
<dbReference type="EMBL" id="LT669839">
    <property type="protein sequence ID" value="SHD75908.1"/>
    <property type="molecule type" value="Genomic_DNA"/>
</dbReference>
<gene>
    <name evidence="11" type="ORF">CUESP1_0522</name>
</gene>
<evidence type="ECO:0000256" key="5">
    <source>
        <dbReference type="ARBA" id="ARBA00011881"/>
    </source>
</evidence>
<dbReference type="AlphaFoldDB" id="M1ZFC4"/>
<dbReference type="GO" id="GO:0005737">
    <property type="term" value="C:cytoplasm"/>
    <property type="evidence" value="ECO:0007669"/>
    <property type="project" value="TreeGrafter"/>
</dbReference>
<evidence type="ECO:0000256" key="9">
    <source>
        <dbReference type="ARBA" id="ARBA00022833"/>
    </source>
</evidence>
<comment type="pathway">
    <text evidence="2">Nitrogen metabolism; (S)-allantoin degradation; allantoate from (S)-allantoin: step 1/1.</text>
</comment>
<dbReference type="InterPro" id="IPR017593">
    <property type="entry name" value="Allantoinase"/>
</dbReference>
<keyword evidence="8 11" id="KW-0378">Hydrolase</keyword>
<comment type="subunit">
    <text evidence="5">Homotetramer.</text>
</comment>
<evidence type="ECO:0000259" key="10">
    <source>
        <dbReference type="Pfam" id="PF01979"/>
    </source>
</evidence>
<comment type="cofactor">
    <cofactor evidence="1">
        <name>Zn(2+)</name>
        <dbReference type="ChEBI" id="CHEBI:29105"/>
    </cofactor>
</comment>
<organism evidence="11 12">
    <name type="scientific">[Clostridium] ultunense Esp</name>
    <dbReference type="NCBI Taxonomy" id="1288971"/>
    <lineage>
        <taxon>Bacteria</taxon>
        <taxon>Bacillati</taxon>
        <taxon>Bacillota</taxon>
        <taxon>Tissierellia</taxon>
        <taxon>Tissierellales</taxon>
        <taxon>Tepidimicrobiaceae</taxon>
        <taxon>Schnuerera</taxon>
    </lineage>
</organism>
<dbReference type="GO" id="GO:0006145">
    <property type="term" value="P:purine nucleobase catabolic process"/>
    <property type="evidence" value="ECO:0007669"/>
    <property type="project" value="TreeGrafter"/>
</dbReference>
<proteinExistence type="inferred from homology"/>
<accession>M1ZFC4</accession>
<keyword evidence="7" id="KW-0479">Metal-binding</keyword>
<dbReference type="EC" id="3.5.2.5" evidence="6"/>
<dbReference type="NCBIfam" id="TIGR00857">
    <property type="entry name" value="pyrC_multi"/>
    <property type="match status" value="1"/>
</dbReference>
<dbReference type="FunFam" id="3.20.20.140:FF:000174">
    <property type="entry name" value="Dihydropyrimidinase-related protein 2"/>
    <property type="match status" value="1"/>
</dbReference>
<dbReference type="GO" id="GO:0050897">
    <property type="term" value="F:cobalt ion binding"/>
    <property type="evidence" value="ECO:0007669"/>
    <property type="project" value="InterPro"/>
</dbReference>
<dbReference type="RefSeq" id="WP_005587719.1">
    <property type="nucleotide sequence ID" value="NZ_LT669839.1"/>
</dbReference>
<evidence type="ECO:0000256" key="8">
    <source>
        <dbReference type="ARBA" id="ARBA00022801"/>
    </source>
</evidence>
<dbReference type="Pfam" id="PF01979">
    <property type="entry name" value="Amidohydro_1"/>
    <property type="match status" value="1"/>
</dbReference>
<dbReference type="Gene3D" id="2.30.40.10">
    <property type="entry name" value="Urease, subunit C, domain 1"/>
    <property type="match status" value="1"/>
</dbReference>
<dbReference type="Gene3D" id="3.20.20.140">
    <property type="entry name" value="Metal-dependent hydrolases"/>
    <property type="match status" value="1"/>
</dbReference>
<evidence type="ECO:0000256" key="6">
    <source>
        <dbReference type="ARBA" id="ARBA00012863"/>
    </source>
</evidence>
<comment type="similarity">
    <text evidence="3">Belongs to the metallo-dependent hydrolases superfamily. Hydantoinase/dihydropyrimidinase family.</text>
</comment>
<evidence type="ECO:0000256" key="3">
    <source>
        <dbReference type="ARBA" id="ARBA00008829"/>
    </source>
</evidence>
<reference evidence="11 12" key="1">
    <citation type="submission" date="2016-11" db="EMBL/GenBank/DDBJ databases">
        <authorList>
            <person name="Manzoor S."/>
        </authorList>
    </citation>
    <scope>NUCLEOTIDE SEQUENCE [LARGE SCALE GENOMIC DNA]</scope>
    <source>
        <strain evidence="11">Clostridium ultunense strain Esp</strain>
    </source>
</reference>
<evidence type="ECO:0000256" key="1">
    <source>
        <dbReference type="ARBA" id="ARBA00001947"/>
    </source>
</evidence>
<protein>
    <recommendedName>
        <fullName evidence="6">allantoinase</fullName>
        <ecNumber evidence="6">3.5.2.5</ecNumber>
    </recommendedName>
</protein>
<dbReference type="InterPro" id="IPR032466">
    <property type="entry name" value="Metal_Hydrolase"/>
</dbReference>
<dbReference type="GO" id="GO:0008270">
    <property type="term" value="F:zinc ion binding"/>
    <property type="evidence" value="ECO:0007669"/>
    <property type="project" value="InterPro"/>
</dbReference>
<dbReference type="SUPFAM" id="SSF51556">
    <property type="entry name" value="Metallo-dependent hydrolases"/>
    <property type="match status" value="1"/>
</dbReference>
<evidence type="ECO:0000256" key="7">
    <source>
        <dbReference type="ARBA" id="ARBA00022723"/>
    </source>
</evidence>
<feature type="domain" description="Amidohydrolase-related" evidence="10">
    <location>
        <begin position="51"/>
        <end position="432"/>
    </location>
</feature>
<dbReference type="InterPro" id="IPR006680">
    <property type="entry name" value="Amidohydro-rel"/>
</dbReference>
<dbReference type="GO" id="GO:0004038">
    <property type="term" value="F:allantoinase activity"/>
    <property type="evidence" value="ECO:0007669"/>
    <property type="project" value="UniProtKB-EC"/>
</dbReference>
<keyword evidence="12" id="KW-1185">Reference proteome</keyword>
<comment type="similarity">
    <text evidence="4">Belongs to the metallo-dependent hydrolases superfamily. Allantoinase family.</text>
</comment>
<sequence>MFDLVIQNGNIVGLNKIFKGSIYIKDGKISAITVENLDIDSKETIDATGKFIFPGGIDCHAHLNDPGYNWREDFVHGSKAASAGGITTIIDMPLQNEPALTNKEIFATKEEYLKNKSVVDYAFWGGLVDNNLEDLKGLYEAGAVALKAFIGPVSPDYSSVHMGIVREAMKIAAPLDLLLGFHCEDYSIIKTNEKIALENGRLTRKDFLNSRPVIAEQLATRNIIDLARETRARVHICHVSHPAVAEEIKKAQREGINVTGETCSHYLLFTEDDVIEKGTIYKCAPPLRKKDEMEELWNYVIDGTISCIASDHSPCALEEKSEEKHNVFGAWGGISGIQSTFQIMFNEIVHKRNLCPTLLTKTLSYGPAKAFGLYPLKGLLEPGSDGDLVIVDPEKEWEITPESLFYKNQISAFVGQKGKGLPIITIVRGKIVYKEGKIEVEPGYGKLFKDIRD</sequence>
<evidence type="ECO:0000313" key="11">
    <source>
        <dbReference type="EMBL" id="SHD75908.1"/>
    </source>
</evidence>
<dbReference type="HOGENOM" id="CLU_015572_4_2_9"/>
<keyword evidence="9" id="KW-0862">Zinc</keyword>
<name>M1ZFC4_9FIRM</name>
<evidence type="ECO:0000256" key="2">
    <source>
        <dbReference type="ARBA" id="ARBA00004968"/>
    </source>
</evidence>
<evidence type="ECO:0000256" key="4">
    <source>
        <dbReference type="ARBA" id="ARBA00010368"/>
    </source>
</evidence>
<dbReference type="NCBIfam" id="TIGR03178">
    <property type="entry name" value="allantoinase"/>
    <property type="match status" value="1"/>
</dbReference>
<evidence type="ECO:0000313" key="12">
    <source>
        <dbReference type="Proteomes" id="UP000245423"/>
    </source>
</evidence>
<dbReference type="InterPro" id="IPR011059">
    <property type="entry name" value="Metal-dep_hydrolase_composite"/>
</dbReference>
<dbReference type="PANTHER" id="PTHR43668">
    <property type="entry name" value="ALLANTOINASE"/>
    <property type="match status" value="1"/>
</dbReference>
<dbReference type="InterPro" id="IPR050138">
    <property type="entry name" value="DHOase/Allantoinase_Hydrolase"/>
</dbReference>
<dbReference type="PANTHER" id="PTHR43668:SF2">
    <property type="entry name" value="ALLANTOINASE"/>
    <property type="match status" value="1"/>
</dbReference>
<dbReference type="GO" id="GO:0000256">
    <property type="term" value="P:allantoin catabolic process"/>
    <property type="evidence" value="ECO:0007669"/>
    <property type="project" value="InterPro"/>
</dbReference>
<dbReference type="Proteomes" id="UP000245423">
    <property type="component" value="Chromosome 1"/>
</dbReference>